<feature type="domain" description="SSD" evidence="8">
    <location>
        <begin position="545"/>
        <end position="673"/>
    </location>
</feature>
<sequence length="691" mass="71467">MRLLARIETGRVSAIVVLVIALAAVGALFALLPSGGSSAVPASGAPASSQSAKVTALLKKFPGADQTAALVIFSRTDKPGSSTLSAADKTAIAERVADLAAESTTPQAVRPQFSDDETTALAVVPITKETDAEKIAEQAKDIRATSRDSLPSDLQAQLTGPLGFQSDTANAFAGADVRLLLITAGIVALLLIITYRSPVLWLVPLTVVAIADGLARIVVNAIAARFDIAADASILGILSVLVFGAGTNYALLLIARYRDELLSQPDRRQAMRTAVTSAGPAILASGSTVILSLLTLLFAQIAGNRALGIACAIGIAIALLFALLVLPAALVVFGRGLFWPFVPRVREKSAHAARPTVWSRIGNGVVKRPVVVAIAAVAVVGILSSGLIGAKIGLSQTDQLIGNPESVQGEKLLSKTFPGGFGSQTSVLAPTAAVDEATTIAEKTTGVSAVRAGASSGGRTELQLTLSGEPQSQRNFDTISELRQRYSSGGGAVSETMVGGTDATALDVNTASAEDRALLIPLILAVVFVVLTLLLRSLVAPLLLIASVVATFFAALGAGNWLFQNVFGFAAFDTAVVLYAFLFLVALGVDYNIFLSTRAREERALLGARGGMLEALTRTGGVITSAGVLLAAVFVVLGVLPVVALAQIGTIVCIGVLLDTLVVRTLLVPALAFLFGERFWWPSRVPVNARS</sequence>
<feature type="transmembrane region" description="Helical" evidence="7">
    <location>
        <begin position="199"/>
        <end position="222"/>
    </location>
</feature>
<feature type="transmembrane region" description="Helical" evidence="7">
    <location>
        <begin position="278"/>
        <end position="301"/>
    </location>
</feature>
<dbReference type="PANTHER" id="PTHR33406:SF6">
    <property type="entry name" value="MEMBRANE PROTEIN YDGH-RELATED"/>
    <property type="match status" value="1"/>
</dbReference>
<keyword evidence="3" id="KW-1003">Cell membrane</keyword>
<evidence type="ECO:0000313" key="9">
    <source>
        <dbReference type="EMBL" id="MBK4348654.1"/>
    </source>
</evidence>
<dbReference type="GO" id="GO:0005886">
    <property type="term" value="C:plasma membrane"/>
    <property type="evidence" value="ECO:0007669"/>
    <property type="project" value="UniProtKB-SubCell"/>
</dbReference>
<feature type="transmembrane region" description="Helical" evidence="7">
    <location>
        <begin position="542"/>
        <end position="563"/>
    </location>
</feature>
<keyword evidence="5 7" id="KW-1133">Transmembrane helix</keyword>
<gene>
    <name evidence="9" type="ORF">IV501_13510</name>
</gene>
<dbReference type="AlphaFoldDB" id="A0A934SNN5"/>
<evidence type="ECO:0000256" key="3">
    <source>
        <dbReference type="ARBA" id="ARBA00022475"/>
    </source>
</evidence>
<dbReference type="PANTHER" id="PTHR33406">
    <property type="entry name" value="MEMBRANE PROTEIN MJ1562-RELATED"/>
    <property type="match status" value="1"/>
</dbReference>
<evidence type="ECO:0000256" key="2">
    <source>
        <dbReference type="ARBA" id="ARBA00010157"/>
    </source>
</evidence>
<dbReference type="PROSITE" id="PS50156">
    <property type="entry name" value="SSD"/>
    <property type="match status" value="2"/>
</dbReference>
<keyword evidence="10" id="KW-1185">Reference proteome</keyword>
<dbReference type="InterPro" id="IPR000731">
    <property type="entry name" value="SSD"/>
</dbReference>
<feature type="transmembrane region" description="Helical" evidence="7">
    <location>
        <begin position="370"/>
        <end position="390"/>
    </location>
</feature>
<keyword evidence="4 7" id="KW-0812">Transmembrane</keyword>
<comment type="subcellular location">
    <subcellularLocation>
        <location evidence="1">Cell membrane</location>
        <topology evidence="1">Multi-pass membrane protein</topology>
    </subcellularLocation>
</comment>
<dbReference type="Gene3D" id="1.20.1640.10">
    <property type="entry name" value="Multidrug efflux transporter AcrB transmembrane domain"/>
    <property type="match status" value="2"/>
</dbReference>
<feature type="transmembrane region" description="Helical" evidence="7">
    <location>
        <begin position="307"/>
        <end position="338"/>
    </location>
</feature>
<reference evidence="9" key="1">
    <citation type="submission" date="2021-01" db="EMBL/GenBank/DDBJ databases">
        <title>Lacisediminihabitans sp. nov. strain G11-30, isolated from Antarctic Soil.</title>
        <authorList>
            <person name="Li J."/>
        </authorList>
    </citation>
    <scope>NUCLEOTIDE SEQUENCE</scope>
    <source>
        <strain evidence="9">G11-30</strain>
    </source>
</reference>
<dbReference type="Pfam" id="PF03176">
    <property type="entry name" value="MMPL"/>
    <property type="match status" value="2"/>
</dbReference>
<evidence type="ECO:0000256" key="1">
    <source>
        <dbReference type="ARBA" id="ARBA00004651"/>
    </source>
</evidence>
<dbReference type="InterPro" id="IPR004869">
    <property type="entry name" value="MMPL_dom"/>
</dbReference>
<comment type="caution">
    <text evidence="9">The sequence shown here is derived from an EMBL/GenBank/DDBJ whole genome shotgun (WGS) entry which is preliminary data.</text>
</comment>
<accession>A0A934SNN5</accession>
<feature type="domain" description="SSD" evidence="8">
    <location>
        <begin position="221"/>
        <end position="332"/>
    </location>
</feature>
<evidence type="ECO:0000256" key="4">
    <source>
        <dbReference type="ARBA" id="ARBA00022692"/>
    </source>
</evidence>
<dbReference type="EMBL" id="JAEPES010000004">
    <property type="protein sequence ID" value="MBK4348654.1"/>
    <property type="molecule type" value="Genomic_DNA"/>
</dbReference>
<protein>
    <submittedName>
        <fullName evidence="9">MMPL family transporter</fullName>
    </submittedName>
</protein>
<evidence type="ECO:0000259" key="8">
    <source>
        <dbReference type="PROSITE" id="PS50156"/>
    </source>
</evidence>
<feature type="transmembrane region" description="Helical" evidence="7">
    <location>
        <begin position="615"/>
        <end position="640"/>
    </location>
</feature>
<feature type="transmembrane region" description="Helical" evidence="7">
    <location>
        <begin position="517"/>
        <end position="535"/>
    </location>
</feature>
<dbReference type="SUPFAM" id="SSF82866">
    <property type="entry name" value="Multidrug efflux transporter AcrB transmembrane domain"/>
    <property type="match status" value="2"/>
</dbReference>
<dbReference type="RefSeq" id="WP_200556841.1">
    <property type="nucleotide sequence ID" value="NZ_JAEPES010000004.1"/>
</dbReference>
<feature type="transmembrane region" description="Helical" evidence="7">
    <location>
        <begin position="171"/>
        <end position="192"/>
    </location>
</feature>
<evidence type="ECO:0000256" key="6">
    <source>
        <dbReference type="ARBA" id="ARBA00023136"/>
    </source>
</evidence>
<feature type="transmembrane region" description="Helical" evidence="7">
    <location>
        <begin position="569"/>
        <end position="594"/>
    </location>
</feature>
<proteinExistence type="inferred from homology"/>
<evidence type="ECO:0000256" key="5">
    <source>
        <dbReference type="ARBA" id="ARBA00022989"/>
    </source>
</evidence>
<dbReference type="Proteomes" id="UP000636458">
    <property type="component" value="Unassembled WGS sequence"/>
</dbReference>
<comment type="similarity">
    <text evidence="2">Belongs to the resistance-nodulation-cell division (RND) (TC 2.A.6) family. MmpL subfamily.</text>
</comment>
<feature type="transmembrane region" description="Helical" evidence="7">
    <location>
        <begin position="646"/>
        <end position="675"/>
    </location>
</feature>
<evidence type="ECO:0000313" key="10">
    <source>
        <dbReference type="Proteomes" id="UP000636458"/>
    </source>
</evidence>
<name>A0A934SNN5_9MICO</name>
<dbReference type="InterPro" id="IPR050545">
    <property type="entry name" value="Mycobact_MmpL"/>
</dbReference>
<organism evidence="9 10">
    <name type="scientific">Lacisediminihabitans changchengi</name>
    <dbReference type="NCBI Taxonomy" id="2787634"/>
    <lineage>
        <taxon>Bacteria</taxon>
        <taxon>Bacillati</taxon>
        <taxon>Actinomycetota</taxon>
        <taxon>Actinomycetes</taxon>
        <taxon>Micrococcales</taxon>
        <taxon>Microbacteriaceae</taxon>
        <taxon>Lacisediminihabitans</taxon>
    </lineage>
</organism>
<evidence type="ECO:0000256" key="7">
    <source>
        <dbReference type="SAM" id="Phobius"/>
    </source>
</evidence>
<feature type="transmembrane region" description="Helical" evidence="7">
    <location>
        <begin position="234"/>
        <end position="257"/>
    </location>
</feature>
<keyword evidence="6 7" id="KW-0472">Membrane</keyword>